<feature type="domain" description="Guanylate kinase-like" evidence="11">
    <location>
        <begin position="4"/>
        <end position="182"/>
    </location>
</feature>
<evidence type="ECO:0000256" key="7">
    <source>
        <dbReference type="ARBA" id="ARBA00022840"/>
    </source>
</evidence>
<comment type="function">
    <text evidence="9">Essential for recycling GMP and indirectly, cGMP.</text>
</comment>
<evidence type="ECO:0000313" key="13">
    <source>
        <dbReference type="Proteomes" id="UP000218327"/>
    </source>
</evidence>
<evidence type="ECO:0000256" key="3">
    <source>
        <dbReference type="ARBA" id="ARBA00016296"/>
    </source>
</evidence>
<keyword evidence="6 9" id="KW-0418">Kinase</keyword>
<dbReference type="Proteomes" id="UP000218327">
    <property type="component" value="Unassembled WGS sequence"/>
</dbReference>
<evidence type="ECO:0000256" key="8">
    <source>
        <dbReference type="ARBA" id="ARBA00030128"/>
    </source>
</evidence>
<dbReference type="AlphaFoldDB" id="A0A2A5B1E9"/>
<organism evidence="12 13">
    <name type="scientific">SAR86 cluster bacterium</name>
    <dbReference type="NCBI Taxonomy" id="2030880"/>
    <lineage>
        <taxon>Bacteria</taxon>
        <taxon>Pseudomonadati</taxon>
        <taxon>Pseudomonadota</taxon>
        <taxon>Gammaproteobacteria</taxon>
        <taxon>SAR86 cluster</taxon>
    </lineage>
</organism>
<name>A0A2A5B1E9_9GAMM</name>
<evidence type="ECO:0000313" key="12">
    <source>
        <dbReference type="EMBL" id="PCJ25190.1"/>
    </source>
</evidence>
<dbReference type="EMBL" id="NVVJ01000019">
    <property type="protein sequence ID" value="PCJ25190.1"/>
    <property type="molecule type" value="Genomic_DNA"/>
</dbReference>
<evidence type="ECO:0000256" key="6">
    <source>
        <dbReference type="ARBA" id="ARBA00022777"/>
    </source>
</evidence>
<gene>
    <name evidence="9" type="primary">gmk</name>
    <name evidence="12" type="ORF">COA96_07755</name>
</gene>
<proteinExistence type="inferred from homology"/>
<dbReference type="SUPFAM" id="SSF52540">
    <property type="entry name" value="P-loop containing nucleoside triphosphate hydrolases"/>
    <property type="match status" value="1"/>
</dbReference>
<accession>A0A2A5B1E9</accession>
<dbReference type="GO" id="GO:0005829">
    <property type="term" value="C:cytosol"/>
    <property type="evidence" value="ECO:0007669"/>
    <property type="project" value="TreeGrafter"/>
</dbReference>
<evidence type="ECO:0000256" key="1">
    <source>
        <dbReference type="ARBA" id="ARBA00005790"/>
    </source>
</evidence>
<dbReference type="InterPro" id="IPR008144">
    <property type="entry name" value="Guanylate_kin-like_dom"/>
</dbReference>
<dbReference type="FunFam" id="3.30.63.10:FF:000002">
    <property type="entry name" value="Guanylate kinase 1"/>
    <property type="match status" value="1"/>
</dbReference>
<dbReference type="InterPro" id="IPR017665">
    <property type="entry name" value="Guanylate_kinase"/>
</dbReference>
<reference evidence="13" key="1">
    <citation type="submission" date="2017-08" db="EMBL/GenBank/DDBJ databases">
        <title>A dynamic microbial community with high functional redundancy inhabits the cold, oxic subseafloor aquifer.</title>
        <authorList>
            <person name="Tully B.J."/>
            <person name="Wheat C.G."/>
            <person name="Glazer B.T."/>
            <person name="Huber J.A."/>
        </authorList>
    </citation>
    <scope>NUCLEOTIDE SEQUENCE [LARGE SCALE GENOMIC DNA]</scope>
</reference>
<feature type="binding site" evidence="9">
    <location>
        <begin position="11"/>
        <end position="18"/>
    </location>
    <ligand>
        <name>ATP</name>
        <dbReference type="ChEBI" id="CHEBI:30616"/>
    </ligand>
</feature>
<dbReference type="PANTHER" id="PTHR23117:SF13">
    <property type="entry name" value="GUANYLATE KINASE"/>
    <property type="match status" value="1"/>
</dbReference>
<comment type="catalytic activity">
    <reaction evidence="9">
        <text>GMP + ATP = GDP + ADP</text>
        <dbReference type="Rhea" id="RHEA:20780"/>
        <dbReference type="ChEBI" id="CHEBI:30616"/>
        <dbReference type="ChEBI" id="CHEBI:58115"/>
        <dbReference type="ChEBI" id="CHEBI:58189"/>
        <dbReference type="ChEBI" id="CHEBI:456216"/>
        <dbReference type="EC" id="2.7.4.8"/>
    </reaction>
</comment>
<evidence type="ECO:0000256" key="5">
    <source>
        <dbReference type="ARBA" id="ARBA00022741"/>
    </source>
</evidence>
<dbReference type="PANTHER" id="PTHR23117">
    <property type="entry name" value="GUANYLATE KINASE-RELATED"/>
    <property type="match status" value="1"/>
</dbReference>
<dbReference type="SMART" id="SM00072">
    <property type="entry name" value="GuKc"/>
    <property type="match status" value="1"/>
</dbReference>
<keyword evidence="7 9" id="KW-0067">ATP-binding</keyword>
<comment type="similarity">
    <text evidence="1 9">Belongs to the guanylate kinase family.</text>
</comment>
<dbReference type="InterPro" id="IPR020590">
    <property type="entry name" value="Guanylate_kinase_CS"/>
</dbReference>
<dbReference type="PROSITE" id="PS00856">
    <property type="entry name" value="GUANYLATE_KINASE_1"/>
    <property type="match status" value="1"/>
</dbReference>
<keyword evidence="4 9" id="KW-0808">Transferase</keyword>
<keyword evidence="5 9" id="KW-0547">Nucleotide-binding</keyword>
<keyword evidence="9" id="KW-0963">Cytoplasm</keyword>
<evidence type="ECO:0000256" key="9">
    <source>
        <dbReference type="HAMAP-Rule" id="MF_00328"/>
    </source>
</evidence>
<dbReference type="CDD" id="cd00071">
    <property type="entry name" value="GMPK"/>
    <property type="match status" value="1"/>
</dbReference>
<dbReference type="Gene3D" id="3.30.63.10">
    <property type="entry name" value="Guanylate Kinase phosphate binding domain"/>
    <property type="match status" value="1"/>
</dbReference>
<dbReference type="InterPro" id="IPR027417">
    <property type="entry name" value="P-loop_NTPase"/>
</dbReference>
<dbReference type="EC" id="2.7.4.8" evidence="2 9"/>
<evidence type="ECO:0000256" key="2">
    <source>
        <dbReference type="ARBA" id="ARBA00012961"/>
    </source>
</evidence>
<comment type="caution">
    <text evidence="12">The sequence shown here is derived from an EMBL/GenBank/DDBJ whole genome shotgun (WGS) entry which is preliminary data.</text>
</comment>
<dbReference type="GO" id="GO:0004385">
    <property type="term" value="F:GMP kinase activity"/>
    <property type="evidence" value="ECO:0007669"/>
    <property type="project" value="UniProtKB-UniRule"/>
</dbReference>
<evidence type="ECO:0000256" key="4">
    <source>
        <dbReference type="ARBA" id="ARBA00022679"/>
    </source>
</evidence>
<comment type="subcellular location">
    <subcellularLocation>
        <location evidence="9">Cytoplasm</location>
    </subcellularLocation>
</comment>
<sequence>MPKATLFIVTAPSGAGKTSLVKALVEHDERLCVSISHTTRPKRPSEQDGVNYHFVDESSFMEMLRAGEFFESAEVYGNHYGTSQTWVNQKLTEGTDVILEIDWQGAAQIRNLNPAACSIFILPPSLETLTTRLQERAQDDAETIENRMRQAADEISHVAEADFMVVNDDFNTALNDIRAIIRSHRLTAKAQQANLSELLTGLSRGK</sequence>
<dbReference type="InterPro" id="IPR008145">
    <property type="entry name" value="GK/Ca_channel_bsu"/>
</dbReference>
<feature type="coiled-coil region" evidence="10">
    <location>
        <begin position="134"/>
        <end position="161"/>
    </location>
</feature>
<dbReference type="HAMAP" id="MF_00328">
    <property type="entry name" value="Guanylate_kinase"/>
    <property type="match status" value="1"/>
</dbReference>
<protein>
    <recommendedName>
        <fullName evidence="3 9">Guanylate kinase</fullName>
        <ecNumber evidence="2 9">2.7.4.8</ecNumber>
    </recommendedName>
    <alternativeName>
        <fullName evidence="8 9">GMP kinase</fullName>
    </alternativeName>
</protein>
<dbReference type="Pfam" id="PF00625">
    <property type="entry name" value="Guanylate_kin"/>
    <property type="match status" value="1"/>
</dbReference>
<dbReference type="GO" id="GO:0005524">
    <property type="term" value="F:ATP binding"/>
    <property type="evidence" value="ECO:0007669"/>
    <property type="project" value="UniProtKB-UniRule"/>
</dbReference>
<dbReference type="PROSITE" id="PS50052">
    <property type="entry name" value="GUANYLATE_KINASE_2"/>
    <property type="match status" value="1"/>
</dbReference>
<evidence type="ECO:0000256" key="10">
    <source>
        <dbReference type="SAM" id="Coils"/>
    </source>
</evidence>
<dbReference type="Gene3D" id="3.40.50.300">
    <property type="entry name" value="P-loop containing nucleotide triphosphate hydrolases"/>
    <property type="match status" value="1"/>
</dbReference>
<evidence type="ECO:0000259" key="11">
    <source>
        <dbReference type="PROSITE" id="PS50052"/>
    </source>
</evidence>
<dbReference type="NCBIfam" id="TIGR03263">
    <property type="entry name" value="guanyl_kin"/>
    <property type="match status" value="1"/>
</dbReference>
<keyword evidence="10" id="KW-0175">Coiled coil</keyword>